<dbReference type="eggNOG" id="COG3458">
    <property type="taxonomic scope" value="Bacteria"/>
</dbReference>
<evidence type="ECO:0000256" key="1">
    <source>
        <dbReference type="PIRSR" id="PIRSR639069-1"/>
    </source>
</evidence>
<feature type="active site" description="Nucleophile" evidence="1">
    <location>
        <position position="190"/>
    </location>
</feature>
<dbReference type="STRING" id="1385520.N802_05630"/>
<gene>
    <name evidence="4" type="ORF">N802_05630</name>
</gene>
<dbReference type="SUPFAM" id="SSF53474">
    <property type="entry name" value="alpha/beta-Hydrolases"/>
    <property type="match status" value="1"/>
</dbReference>
<accession>A0A0A0J5H9</accession>
<dbReference type="InterPro" id="IPR039069">
    <property type="entry name" value="CE7"/>
</dbReference>
<dbReference type="Pfam" id="PF05448">
    <property type="entry name" value="AXE1"/>
    <property type="match status" value="1"/>
</dbReference>
<proteinExistence type="predicted"/>
<dbReference type="PANTHER" id="PTHR40111:SF1">
    <property type="entry name" value="CEPHALOSPORIN-C DEACETYLASE"/>
    <property type="match status" value="1"/>
</dbReference>
<evidence type="ECO:0000313" key="4">
    <source>
        <dbReference type="EMBL" id="KGN30876.1"/>
    </source>
</evidence>
<reference evidence="4 5" key="1">
    <citation type="submission" date="2013-08" db="EMBL/GenBank/DDBJ databases">
        <title>The genome sequence of Knoellia sinensis.</title>
        <authorList>
            <person name="Zhu W."/>
            <person name="Wang G."/>
        </authorList>
    </citation>
    <scope>NUCLEOTIDE SEQUENCE [LARGE SCALE GENOMIC DNA]</scope>
    <source>
        <strain evidence="4 5">KCTC 19936</strain>
    </source>
</reference>
<evidence type="ECO:0000313" key="5">
    <source>
        <dbReference type="Proteomes" id="UP000030002"/>
    </source>
</evidence>
<dbReference type="GO" id="GO:0005976">
    <property type="term" value="P:polysaccharide metabolic process"/>
    <property type="evidence" value="ECO:0007669"/>
    <property type="project" value="TreeGrafter"/>
</dbReference>
<dbReference type="Proteomes" id="UP000030002">
    <property type="component" value="Unassembled WGS sequence"/>
</dbReference>
<organism evidence="4 5">
    <name type="scientific">Knoellia sinensis KCTC 19936</name>
    <dbReference type="NCBI Taxonomy" id="1385520"/>
    <lineage>
        <taxon>Bacteria</taxon>
        <taxon>Bacillati</taxon>
        <taxon>Actinomycetota</taxon>
        <taxon>Actinomycetes</taxon>
        <taxon>Micrococcales</taxon>
        <taxon>Intrasporangiaceae</taxon>
        <taxon>Knoellia</taxon>
    </lineage>
</organism>
<keyword evidence="5" id="KW-1185">Reference proteome</keyword>
<comment type="caution">
    <text evidence="4">The sequence shown here is derived from an EMBL/GenBank/DDBJ whole genome shotgun (WGS) entry which is preliminary data.</text>
</comment>
<evidence type="ECO:0000259" key="3">
    <source>
        <dbReference type="Pfam" id="PF05448"/>
    </source>
</evidence>
<name>A0A0A0J5H9_9MICO</name>
<feature type="binding site" evidence="2">
    <location>
        <position position="94"/>
    </location>
    <ligand>
        <name>substrate</name>
    </ligand>
</feature>
<feature type="active site" description="Charge relay system" evidence="1">
    <location>
        <position position="305"/>
    </location>
</feature>
<sequence>MPLFDLPRDALETYLPERAEPTDFADFWSGTLTEARAVRREVSLTPFDAHLPLVEAHDVAFAGFGGQEVRGWWIHPAGPQPGAGWPVVVQFLGYGDGRGTPLDWLSWPTAGFATLVMDTRGQGARARRSGSTGDIGGSATPHVEGFLTKGIDDPHDYYYRRVFTDAVLAVDMARELPGVDPTRIAVQGTSQGGAIALAAAALGDRVAAAVVNVPFLCNPERAITVTDTKPYSELLEYVRTRKGDVERAFATLRYFDGMTMAAHATAPALFSVALMDDVCPPSTVYAAHNHYRGPKELVVYPWNQHEGGGDTQELRQIRWVQDLFGLQP</sequence>
<dbReference type="OrthoDB" id="9770528at2"/>
<dbReference type="Gene3D" id="3.40.50.1820">
    <property type="entry name" value="alpha/beta hydrolase"/>
    <property type="match status" value="1"/>
</dbReference>
<feature type="active site" description="Charge relay system" evidence="1">
    <location>
        <position position="276"/>
    </location>
</feature>
<dbReference type="RefSeq" id="WP_035918036.1">
    <property type="nucleotide sequence ID" value="NZ_AVPJ01000015.1"/>
</dbReference>
<dbReference type="InterPro" id="IPR029058">
    <property type="entry name" value="AB_hydrolase_fold"/>
</dbReference>
<dbReference type="EMBL" id="AVPJ01000015">
    <property type="protein sequence ID" value="KGN30876.1"/>
    <property type="molecule type" value="Genomic_DNA"/>
</dbReference>
<dbReference type="AlphaFoldDB" id="A0A0A0J5H9"/>
<feature type="domain" description="Acetyl xylan esterase" evidence="3">
    <location>
        <begin position="1"/>
        <end position="322"/>
    </location>
</feature>
<dbReference type="GO" id="GO:0052689">
    <property type="term" value="F:carboxylic ester hydrolase activity"/>
    <property type="evidence" value="ECO:0007669"/>
    <property type="project" value="TreeGrafter"/>
</dbReference>
<evidence type="ECO:0000256" key="2">
    <source>
        <dbReference type="PIRSR" id="PIRSR639069-2"/>
    </source>
</evidence>
<dbReference type="PANTHER" id="PTHR40111">
    <property type="entry name" value="CEPHALOSPORIN-C DEACETYLASE"/>
    <property type="match status" value="1"/>
</dbReference>
<dbReference type="InterPro" id="IPR008391">
    <property type="entry name" value="AXE1_dom"/>
</dbReference>
<protein>
    <submittedName>
        <fullName evidence="4">Acetyl xylan esterase</fullName>
    </submittedName>
</protein>